<protein>
    <submittedName>
        <fullName evidence="2">Uncharacterized protein</fullName>
    </submittedName>
</protein>
<feature type="transmembrane region" description="Helical" evidence="1">
    <location>
        <begin position="133"/>
        <end position="154"/>
    </location>
</feature>
<evidence type="ECO:0000256" key="1">
    <source>
        <dbReference type="SAM" id="Phobius"/>
    </source>
</evidence>
<accession>F0F2E7</accession>
<dbReference type="HOGENOM" id="CLU_1530546_0_0_4"/>
<feature type="transmembrane region" description="Helical" evidence="1">
    <location>
        <begin position="7"/>
        <end position="32"/>
    </location>
</feature>
<keyword evidence="1" id="KW-0472">Membrane</keyword>
<dbReference type="STRING" id="888741.HMPREF9098_2282"/>
<keyword evidence="1" id="KW-1133">Transmembrane helix</keyword>
<name>F0F2E7_9NEIS</name>
<gene>
    <name evidence="2" type="ORF">HMPREF9098_2282</name>
</gene>
<proteinExistence type="predicted"/>
<dbReference type="RefSeq" id="WP_003784492.1">
    <property type="nucleotide sequence ID" value="NZ_GL870929.1"/>
</dbReference>
<keyword evidence="1" id="KW-0812">Transmembrane</keyword>
<evidence type="ECO:0000313" key="3">
    <source>
        <dbReference type="Proteomes" id="UP000004088"/>
    </source>
</evidence>
<evidence type="ECO:0000313" key="2">
    <source>
        <dbReference type="EMBL" id="EGC16254.1"/>
    </source>
</evidence>
<reference evidence="2 3" key="1">
    <citation type="submission" date="2011-01" db="EMBL/GenBank/DDBJ databases">
        <authorList>
            <person name="Muzny D."/>
            <person name="Qin X."/>
            <person name="Deng J."/>
            <person name="Jiang H."/>
            <person name="Liu Y."/>
            <person name="Qu J."/>
            <person name="Song X.-Z."/>
            <person name="Zhang L."/>
            <person name="Thornton R."/>
            <person name="Coyle M."/>
            <person name="Francisco L."/>
            <person name="Jackson L."/>
            <person name="Javaid M."/>
            <person name="Korchina V."/>
            <person name="Kovar C."/>
            <person name="Mata R."/>
            <person name="Mathew T."/>
            <person name="Ngo R."/>
            <person name="Nguyen L."/>
            <person name="Nguyen N."/>
            <person name="Okwuonu G."/>
            <person name="Ongeri F."/>
            <person name="Pham C."/>
            <person name="Simmons D."/>
            <person name="Wilczek-Boney K."/>
            <person name="Hale W."/>
            <person name="Jakkamsetti A."/>
            <person name="Pham P."/>
            <person name="Ruth R."/>
            <person name="San Lucas F."/>
            <person name="Warren J."/>
            <person name="Zhang J."/>
            <person name="Zhao Z."/>
            <person name="Zhou C."/>
            <person name="Zhu D."/>
            <person name="Lee S."/>
            <person name="Bess C."/>
            <person name="Blankenburg K."/>
            <person name="Forbes L."/>
            <person name="Fu Q."/>
            <person name="Gubbala S."/>
            <person name="Hirani K."/>
            <person name="Jayaseelan J.C."/>
            <person name="Lara F."/>
            <person name="Munidasa M."/>
            <person name="Palculict T."/>
            <person name="Patil S."/>
            <person name="Pu L.-L."/>
            <person name="Saada N."/>
            <person name="Tang L."/>
            <person name="Weissenberger G."/>
            <person name="Zhu Y."/>
            <person name="Hemphill L."/>
            <person name="Shang Y."/>
            <person name="Youmans B."/>
            <person name="Ayvaz T."/>
            <person name="Ross M."/>
            <person name="Santibanez J."/>
            <person name="Aqrawi P."/>
            <person name="Gross S."/>
            <person name="Joshi V."/>
            <person name="Fowler G."/>
            <person name="Nazareth L."/>
            <person name="Reid J."/>
            <person name="Worley K."/>
            <person name="Petrosino J."/>
            <person name="Highlander S."/>
            <person name="Gibbs R."/>
        </authorList>
    </citation>
    <scope>NUCLEOTIDE SEQUENCE [LARGE SCALE GENOMIC DNA]</scope>
    <source>
        <strain evidence="2 3">ATCC 33394</strain>
    </source>
</reference>
<comment type="caution">
    <text evidence="2">The sequence shown here is derived from an EMBL/GenBank/DDBJ whole genome shotgun (WGS) entry which is preliminary data.</text>
</comment>
<organism evidence="2 3">
    <name type="scientific">Kingella denitrificans ATCC 33394</name>
    <dbReference type="NCBI Taxonomy" id="888741"/>
    <lineage>
        <taxon>Bacteria</taxon>
        <taxon>Pseudomonadati</taxon>
        <taxon>Pseudomonadota</taxon>
        <taxon>Betaproteobacteria</taxon>
        <taxon>Neisseriales</taxon>
        <taxon>Neisseriaceae</taxon>
        <taxon>Kingella</taxon>
    </lineage>
</organism>
<keyword evidence="3" id="KW-1185">Reference proteome</keyword>
<dbReference type="Proteomes" id="UP000004088">
    <property type="component" value="Unassembled WGS sequence"/>
</dbReference>
<sequence>MRFLTHFILTLSSWAAHCAFFVCCFIAAYYAVEFGLMERYGQGDTVSPTFYVLIQDEHGIRPTRLENWRNTQTLVRQERRFFREDGQGGYRLRLIAPDTYELFTDLDTAMITQTYRLTPDNRVIPLSWRGFNAISFILILPVGLVFFTLGKWLARRMVHRWKRRAVPKGAEAA</sequence>
<dbReference type="AlphaFoldDB" id="F0F2E7"/>
<dbReference type="EMBL" id="AEWV01000043">
    <property type="protein sequence ID" value="EGC16254.1"/>
    <property type="molecule type" value="Genomic_DNA"/>
</dbReference>